<dbReference type="AlphaFoldDB" id="A0A3R9NZG9"/>
<dbReference type="Proteomes" id="UP000275076">
    <property type="component" value="Unassembled WGS sequence"/>
</dbReference>
<evidence type="ECO:0000259" key="1">
    <source>
        <dbReference type="PROSITE" id="PS50943"/>
    </source>
</evidence>
<dbReference type="OrthoDB" id="1863321at2"/>
<dbReference type="EMBL" id="RBVX01000061">
    <property type="protein sequence ID" value="RSL29552.1"/>
    <property type="molecule type" value="Genomic_DNA"/>
</dbReference>
<proteinExistence type="predicted"/>
<gene>
    <name evidence="2" type="ORF">D7Z54_30605</name>
</gene>
<evidence type="ECO:0000313" key="2">
    <source>
        <dbReference type="EMBL" id="RSL29552.1"/>
    </source>
</evidence>
<feature type="domain" description="HTH cro/C1-type" evidence="1">
    <location>
        <begin position="27"/>
        <end position="46"/>
    </location>
</feature>
<name>A0A3R9NZG9_9BACI</name>
<dbReference type="PROSITE" id="PS50943">
    <property type="entry name" value="HTH_CROC1"/>
    <property type="match status" value="1"/>
</dbReference>
<dbReference type="InterPro" id="IPR001387">
    <property type="entry name" value="Cro/C1-type_HTH"/>
</dbReference>
<comment type="caution">
    <text evidence="2">The sequence shown here is derived from an EMBL/GenBank/DDBJ whole genome shotgun (WGS) entry which is preliminary data.</text>
</comment>
<protein>
    <recommendedName>
        <fullName evidence="1">HTH cro/C1-type domain-containing protein</fullName>
    </recommendedName>
</protein>
<reference evidence="2 3" key="1">
    <citation type="submission" date="2018-10" db="EMBL/GenBank/DDBJ databases">
        <title>Draft genome sequence of Bacillus salarius IM0101, isolated from a hypersaline soil in Inner Mongolia, China.</title>
        <authorList>
            <person name="Yamprayoonswat W."/>
            <person name="Boonvisut S."/>
            <person name="Jumpathong W."/>
            <person name="Sittihan S."/>
            <person name="Ruangsuj P."/>
            <person name="Wanthongcharoen S."/>
            <person name="Thongpramul N."/>
            <person name="Pimmason S."/>
            <person name="Yu B."/>
            <person name="Yasawong M."/>
        </authorList>
    </citation>
    <scope>NUCLEOTIDE SEQUENCE [LARGE SCALE GENOMIC DNA]</scope>
    <source>
        <strain evidence="2 3">IM0101</strain>
    </source>
</reference>
<keyword evidence="3" id="KW-1185">Reference proteome</keyword>
<evidence type="ECO:0000313" key="3">
    <source>
        <dbReference type="Proteomes" id="UP000275076"/>
    </source>
</evidence>
<sequence length="101" mass="11412">MKTNIDRSLLSGWMRPDTYGVSSTHAPDIISIYKLANVLHVTPDFLSGNADEPQETAVSTPRPKNLRDIFALETIALDHIPLDDKRKEKLIEMIYAVFDDN</sequence>
<organism evidence="2 3">
    <name type="scientific">Salibacterium salarium</name>
    <dbReference type="NCBI Taxonomy" id="284579"/>
    <lineage>
        <taxon>Bacteria</taxon>
        <taxon>Bacillati</taxon>
        <taxon>Bacillota</taxon>
        <taxon>Bacilli</taxon>
        <taxon>Bacillales</taxon>
        <taxon>Bacillaceae</taxon>
    </lineage>
</organism>
<accession>A0A3R9NZG9</accession>